<protein>
    <recommendedName>
        <fullName evidence="1">Asparagine synthetase domain-containing protein</fullName>
    </recommendedName>
</protein>
<evidence type="ECO:0000313" key="2">
    <source>
        <dbReference type="EMBL" id="GAA3699949.1"/>
    </source>
</evidence>
<dbReference type="SUPFAM" id="SSF52402">
    <property type="entry name" value="Adenine nucleotide alpha hydrolases-like"/>
    <property type="match status" value="1"/>
</dbReference>
<dbReference type="InterPro" id="IPR014729">
    <property type="entry name" value="Rossmann-like_a/b/a_fold"/>
</dbReference>
<dbReference type="Pfam" id="PF00733">
    <property type="entry name" value="Asn_synthase"/>
    <property type="match status" value="1"/>
</dbReference>
<comment type="caution">
    <text evidence="2">The sequence shown here is derived from an EMBL/GenBank/DDBJ whole genome shotgun (WGS) entry which is preliminary data.</text>
</comment>
<organism evidence="2 3">
    <name type="scientific">Zhihengliuella alba</name>
    <dbReference type="NCBI Taxonomy" id="547018"/>
    <lineage>
        <taxon>Bacteria</taxon>
        <taxon>Bacillati</taxon>
        <taxon>Actinomycetota</taxon>
        <taxon>Actinomycetes</taxon>
        <taxon>Micrococcales</taxon>
        <taxon>Micrococcaceae</taxon>
        <taxon>Zhihengliuella</taxon>
    </lineage>
</organism>
<dbReference type="RefSeq" id="WP_344881155.1">
    <property type="nucleotide sequence ID" value="NZ_BAABCJ010000001.1"/>
</dbReference>
<reference evidence="3" key="1">
    <citation type="journal article" date="2019" name="Int. J. Syst. Evol. Microbiol.">
        <title>The Global Catalogue of Microorganisms (GCM) 10K type strain sequencing project: providing services to taxonomists for standard genome sequencing and annotation.</title>
        <authorList>
            <consortium name="The Broad Institute Genomics Platform"/>
            <consortium name="The Broad Institute Genome Sequencing Center for Infectious Disease"/>
            <person name="Wu L."/>
            <person name="Ma J."/>
        </authorList>
    </citation>
    <scope>NUCLEOTIDE SEQUENCE [LARGE SCALE GENOMIC DNA]</scope>
    <source>
        <strain evidence="3">JCM 16961</strain>
    </source>
</reference>
<evidence type="ECO:0000313" key="3">
    <source>
        <dbReference type="Proteomes" id="UP001501536"/>
    </source>
</evidence>
<name>A0ABP7D636_9MICC</name>
<feature type="domain" description="Asparagine synthetase" evidence="1">
    <location>
        <begin position="235"/>
        <end position="308"/>
    </location>
</feature>
<accession>A0ABP7D636</accession>
<proteinExistence type="predicted"/>
<dbReference type="Gene3D" id="3.40.50.620">
    <property type="entry name" value="HUPs"/>
    <property type="match status" value="1"/>
</dbReference>
<dbReference type="Proteomes" id="UP001501536">
    <property type="component" value="Unassembled WGS sequence"/>
</dbReference>
<dbReference type="InterPro" id="IPR001962">
    <property type="entry name" value="Asn_synthase"/>
</dbReference>
<sequence>MALTLAVIPRGPEAPSHRPLEPLLASVADAARPRLGPRYRAEPTVRPDLSINGGAVAQWTADGETDVFYTLKGRWAASSSPRTATPLWRAMSSGAGQLRYSEPVWGTYMAMIGDKSTERLFAWNTVPTVEAVHYAQDADYTYVSNRPLLIALAMNDGDLSRVQLDTERYLPEYLNFGFSISGATPFKGVTTLEPRSTLAVVDGRIGLGPAPVADRVELVEQENERHTGAAELAEAFRAATRRCVDRRYSDTVQLRLSGGLDSRIILGLLREHPVLEISTVTQGGQTSPDAAVAAILAQRAGVPHQVVYPELTDDEGFIESMRRSIFESQGFLPSEALTAPYAAAAPMHDREMLAAGQWPLFKGVLDKSGRNTLDEVRAKLFGVDARMLNPELNAQTRDTVAAWMASVHGTSNLEYLYMYARDIRSSRYLQPHNIQVDRISQLMYPFLDSQVAAVADVLPALNRMRNIAAFLAVERIWPEAVRVPTPADGRFRFELTQPMEGVSGPHYEERMAVAPPYTGTVVRPAAVDRPAFQEYAGDPFRSVARYLLASPRYAVLEPLLGDETRDVVRRLIEKPIAEAMAPYPDLPPARSMRLRLWRVLLADLWLEGGWRTLSD</sequence>
<gene>
    <name evidence="2" type="ORF">GCM10022377_11310</name>
</gene>
<dbReference type="EMBL" id="BAABCJ010000001">
    <property type="protein sequence ID" value="GAA3699949.1"/>
    <property type="molecule type" value="Genomic_DNA"/>
</dbReference>
<keyword evidence="3" id="KW-1185">Reference proteome</keyword>
<evidence type="ECO:0000259" key="1">
    <source>
        <dbReference type="Pfam" id="PF00733"/>
    </source>
</evidence>